<gene>
    <name evidence="3" type="ORF">RHIZ70_1741</name>
</gene>
<feature type="compositionally biased region" description="Low complexity" evidence="1">
    <location>
        <begin position="114"/>
        <end position="123"/>
    </location>
</feature>
<dbReference type="AlphaFoldDB" id="A0A376AEX3"/>
<feature type="signal peptide" evidence="2">
    <location>
        <begin position="1"/>
        <end position="29"/>
    </location>
</feature>
<feature type="region of interest" description="Disordered" evidence="1">
    <location>
        <begin position="98"/>
        <end position="153"/>
    </location>
</feature>
<dbReference type="Proteomes" id="UP000254764">
    <property type="component" value="Unassembled WGS sequence"/>
</dbReference>
<proteinExistence type="predicted"/>
<dbReference type="Pfam" id="PF17264">
    <property type="entry name" value="DUF5330"/>
    <property type="match status" value="1"/>
</dbReference>
<sequence length="153" mass="16410">MKTMWFLIKGAFWCSMTLVVLSFFGSQRAQDAAEGPSLEIGDAIVAATDAYHYLSAICTEKPDVCEKGAETFKILGERAREGALVAYQILDSQFADDGEQAVAEDKPARPSLSAEAAPAQAEAVTDIVTTGTVIPASRPRKDNLPKPYTPPKS</sequence>
<dbReference type="InterPro" id="IPR035220">
    <property type="entry name" value="DUF5330"/>
</dbReference>
<keyword evidence="4" id="KW-1185">Reference proteome</keyword>
<evidence type="ECO:0000256" key="2">
    <source>
        <dbReference type="SAM" id="SignalP"/>
    </source>
</evidence>
<evidence type="ECO:0008006" key="5">
    <source>
        <dbReference type="Google" id="ProtNLM"/>
    </source>
</evidence>
<evidence type="ECO:0000256" key="1">
    <source>
        <dbReference type="SAM" id="MobiDB-lite"/>
    </source>
</evidence>
<feature type="chain" id="PRO_5016836741" description="DUF5330 domain-containing protein" evidence="2">
    <location>
        <begin position="30"/>
        <end position="153"/>
    </location>
</feature>
<keyword evidence="2" id="KW-0732">Signal</keyword>
<protein>
    <recommendedName>
        <fullName evidence="5">DUF5330 domain-containing protein</fullName>
    </recommendedName>
</protein>
<organism evidence="3 4">
    <name type="scientific">Ciceribacter selenitireducens ATCC BAA-1503</name>
    <dbReference type="NCBI Taxonomy" id="1336235"/>
    <lineage>
        <taxon>Bacteria</taxon>
        <taxon>Pseudomonadati</taxon>
        <taxon>Pseudomonadota</taxon>
        <taxon>Alphaproteobacteria</taxon>
        <taxon>Hyphomicrobiales</taxon>
        <taxon>Rhizobiaceae</taxon>
        <taxon>Ciceribacter</taxon>
    </lineage>
</organism>
<dbReference type="STRING" id="1336235.GCA_000518785_04429"/>
<dbReference type="EMBL" id="UEYP01000020">
    <property type="protein sequence ID" value="SSC66033.1"/>
    <property type="molecule type" value="Genomic_DNA"/>
</dbReference>
<reference evidence="4" key="1">
    <citation type="submission" date="2018-07" db="EMBL/GenBank/DDBJ databases">
        <authorList>
            <person name="Peiro R."/>
            <person name="Begona"/>
            <person name="Cbmso G."/>
            <person name="Lopez M."/>
            <person name="Gonzalez S."/>
        </authorList>
    </citation>
    <scope>NUCLEOTIDE SEQUENCE [LARGE SCALE GENOMIC DNA]</scope>
</reference>
<name>A0A376AEX3_9HYPH</name>
<evidence type="ECO:0000313" key="4">
    <source>
        <dbReference type="Proteomes" id="UP000254764"/>
    </source>
</evidence>
<evidence type="ECO:0000313" key="3">
    <source>
        <dbReference type="EMBL" id="SSC66033.1"/>
    </source>
</evidence>
<accession>A0A376AEX3</accession>